<accession>A0A409XN42</accession>
<keyword evidence="3" id="KW-1185">Reference proteome</keyword>
<dbReference type="EMBL" id="NHYD01001078">
    <property type="protein sequence ID" value="PPQ92168.1"/>
    <property type="molecule type" value="Genomic_DNA"/>
</dbReference>
<organism evidence="2 3">
    <name type="scientific">Psilocybe cyanescens</name>
    <dbReference type="NCBI Taxonomy" id="93625"/>
    <lineage>
        <taxon>Eukaryota</taxon>
        <taxon>Fungi</taxon>
        <taxon>Dikarya</taxon>
        <taxon>Basidiomycota</taxon>
        <taxon>Agaricomycotina</taxon>
        <taxon>Agaricomycetes</taxon>
        <taxon>Agaricomycetidae</taxon>
        <taxon>Agaricales</taxon>
        <taxon>Agaricineae</taxon>
        <taxon>Strophariaceae</taxon>
        <taxon>Psilocybe</taxon>
    </lineage>
</organism>
<evidence type="ECO:0000256" key="1">
    <source>
        <dbReference type="SAM" id="MobiDB-lite"/>
    </source>
</evidence>
<name>A0A409XN42_PSICY</name>
<dbReference type="Proteomes" id="UP000283269">
    <property type="component" value="Unassembled WGS sequence"/>
</dbReference>
<comment type="caution">
    <text evidence="2">The sequence shown here is derived from an EMBL/GenBank/DDBJ whole genome shotgun (WGS) entry which is preliminary data.</text>
</comment>
<sequence>MEEEIFEVSLWAGIAENYQWGLDDGENQEENVYADVPASWNHNDREGNDRELEPPQPPRRKPRPLQRRKNPVSKVIKE</sequence>
<dbReference type="AlphaFoldDB" id="A0A409XN42"/>
<proteinExistence type="predicted"/>
<protein>
    <submittedName>
        <fullName evidence="2">Uncharacterized protein</fullName>
    </submittedName>
</protein>
<gene>
    <name evidence="2" type="ORF">CVT25_008813</name>
</gene>
<dbReference type="STRING" id="93625.A0A409XN42"/>
<feature type="compositionally biased region" description="Basic and acidic residues" evidence="1">
    <location>
        <begin position="42"/>
        <end position="53"/>
    </location>
</feature>
<feature type="compositionally biased region" description="Basic residues" evidence="1">
    <location>
        <begin position="58"/>
        <end position="71"/>
    </location>
</feature>
<evidence type="ECO:0000313" key="2">
    <source>
        <dbReference type="EMBL" id="PPQ92168.1"/>
    </source>
</evidence>
<feature type="region of interest" description="Disordered" evidence="1">
    <location>
        <begin position="26"/>
        <end position="78"/>
    </location>
</feature>
<evidence type="ECO:0000313" key="3">
    <source>
        <dbReference type="Proteomes" id="UP000283269"/>
    </source>
</evidence>
<reference evidence="2 3" key="1">
    <citation type="journal article" date="2018" name="Evol. Lett.">
        <title>Horizontal gene cluster transfer increased hallucinogenic mushroom diversity.</title>
        <authorList>
            <person name="Reynolds H.T."/>
            <person name="Vijayakumar V."/>
            <person name="Gluck-Thaler E."/>
            <person name="Korotkin H.B."/>
            <person name="Matheny P.B."/>
            <person name="Slot J.C."/>
        </authorList>
    </citation>
    <scope>NUCLEOTIDE SEQUENCE [LARGE SCALE GENOMIC DNA]</scope>
    <source>
        <strain evidence="2 3">2631</strain>
    </source>
</reference>
<dbReference type="InParanoid" id="A0A409XN42"/>
<dbReference type="OrthoDB" id="2621411at2759"/>